<name>A0A0F9CX18_9ZZZZ</name>
<sequence>KDPGKHYLKRFKGRPMRVRIDYKAIGKSLLKD</sequence>
<feature type="non-terminal residue" evidence="1">
    <location>
        <position position="1"/>
    </location>
</feature>
<comment type="caution">
    <text evidence="1">The sequence shown here is derived from an EMBL/GenBank/DDBJ whole genome shotgun (WGS) entry which is preliminary data.</text>
</comment>
<dbReference type="EMBL" id="LAZR01031386">
    <property type="protein sequence ID" value="KKL53908.1"/>
    <property type="molecule type" value="Genomic_DNA"/>
</dbReference>
<reference evidence="1" key="1">
    <citation type="journal article" date="2015" name="Nature">
        <title>Complex archaea that bridge the gap between prokaryotes and eukaryotes.</title>
        <authorList>
            <person name="Spang A."/>
            <person name="Saw J.H."/>
            <person name="Jorgensen S.L."/>
            <person name="Zaremba-Niedzwiedzka K."/>
            <person name="Martijn J."/>
            <person name="Lind A.E."/>
            <person name="van Eijk R."/>
            <person name="Schleper C."/>
            <person name="Guy L."/>
            <person name="Ettema T.J."/>
        </authorList>
    </citation>
    <scope>NUCLEOTIDE SEQUENCE</scope>
</reference>
<protein>
    <submittedName>
        <fullName evidence="1">Uncharacterized protein</fullName>
    </submittedName>
</protein>
<organism evidence="1">
    <name type="scientific">marine sediment metagenome</name>
    <dbReference type="NCBI Taxonomy" id="412755"/>
    <lineage>
        <taxon>unclassified sequences</taxon>
        <taxon>metagenomes</taxon>
        <taxon>ecological metagenomes</taxon>
    </lineage>
</organism>
<accession>A0A0F9CX18</accession>
<proteinExistence type="predicted"/>
<dbReference type="AlphaFoldDB" id="A0A0F9CX18"/>
<gene>
    <name evidence="1" type="ORF">LCGC14_2270790</name>
</gene>
<evidence type="ECO:0000313" key="1">
    <source>
        <dbReference type="EMBL" id="KKL53908.1"/>
    </source>
</evidence>